<protein>
    <submittedName>
        <fullName evidence="2">Uncharacterized protein</fullName>
    </submittedName>
</protein>
<keyword evidence="1" id="KW-1185">Reference proteome</keyword>
<sequence>MALWFVVPRNSLGGAGFDPPSVCVSDDEQDRDICYISDDDMTTVDRLDFRRRGGGESFVGYHRKYQRTGFEFCQKKEEKDVLFFIN</sequence>
<organism evidence="1 2">
    <name type="scientific">Setaria digitata</name>
    <dbReference type="NCBI Taxonomy" id="48799"/>
    <lineage>
        <taxon>Eukaryota</taxon>
        <taxon>Metazoa</taxon>
        <taxon>Ecdysozoa</taxon>
        <taxon>Nematoda</taxon>
        <taxon>Chromadorea</taxon>
        <taxon>Rhabditida</taxon>
        <taxon>Spirurina</taxon>
        <taxon>Spiruromorpha</taxon>
        <taxon>Filarioidea</taxon>
        <taxon>Setariidae</taxon>
        <taxon>Setaria</taxon>
    </lineage>
</organism>
<proteinExistence type="predicted"/>
<evidence type="ECO:0000313" key="2">
    <source>
        <dbReference type="WBParaSite" id="sdigi.contig166.g5536.t1"/>
    </source>
</evidence>
<dbReference type="AlphaFoldDB" id="A0A915PLG5"/>
<name>A0A915PLG5_9BILA</name>
<evidence type="ECO:0000313" key="1">
    <source>
        <dbReference type="Proteomes" id="UP000887581"/>
    </source>
</evidence>
<dbReference type="WBParaSite" id="sdigi.contig166.g5536.t1">
    <property type="protein sequence ID" value="sdigi.contig166.g5536.t1"/>
    <property type="gene ID" value="sdigi.contig166.g5536"/>
</dbReference>
<accession>A0A915PLG5</accession>
<dbReference type="Proteomes" id="UP000887581">
    <property type="component" value="Unplaced"/>
</dbReference>
<reference evidence="2" key="1">
    <citation type="submission" date="2022-11" db="UniProtKB">
        <authorList>
            <consortium name="WormBaseParasite"/>
        </authorList>
    </citation>
    <scope>IDENTIFICATION</scope>
</reference>